<dbReference type="RefSeq" id="WP_101720552.1">
    <property type="nucleotide sequence ID" value="NZ_PJRS01000049.1"/>
</dbReference>
<comment type="caution">
    <text evidence="2">The sequence shown here is derived from an EMBL/GenBank/DDBJ whole genome shotgun (WGS) entry which is preliminary data.</text>
</comment>
<sequence length="160" mass="17077">MRIRTIFVGAAFGFIVSGCEQPASVPLSNDSLPPPPAWSASMIGKPIRERFTVGETCNGYIDVARVRYEGARPGVGFEGWGWDGVAKKRGEHILLTDEAGRIVGAGEGGRPRPDVPQNMPAVPAPDTGWSAASPLLKGKIQAWVLQDGDKTACRLAAFEF</sequence>
<dbReference type="Proteomes" id="UP000234479">
    <property type="component" value="Unassembled WGS sequence"/>
</dbReference>
<dbReference type="EMBL" id="PJRS01000049">
    <property type="protein sequence ID" value="PLR18841.1"/>
    <property type="molecule type" value="Genomic_DNA"/>
</dbReference>
<accession>A0A2N5CYG3</accession>
<protein>
    <submittedName>
        <fullName evidence="2">Uncharacterized protein</fullName>
    </submittedName>
</protein>
<evidence type="ECO:0000313" key="2">
    <source>
        <dbReference type="EMBL" id="PLR18841.1"/>
    </source>
</evidence>
<evidence type="ECO:0000313" key="3">
    <source>
        <dbReference type="Proteomes" id="UP000234479"/>
    </source>
</evidence>
<dbReference type="AlphaFoldDB" id="A0A2N5CYG3"/>
<dbReference type="OrthoDB" id="7210891at2"/>
<organism evidence="2 3">
    <name type="scientific">Caulobacter zeae</name>
    <dbReference type="NCBI Taxonomy" id="2055137"/>
    <lineage>
        <taxon>Bacteria</taxon>
        <taxon>Pseudomonadati</taxon>
        <taxon>Pseudomonadota</taxon>
        <taxon>Alphaproteobacteria</taxon>
        <taxon>Caulobacterales</taxon>
        <taxon>Caulobacteraceae</taxon>
        <taxon>Caulobacter</taxon>
    </lineage>
</organism>
<proteinExistence type="predicted"/>
<evidence type="ECO:0000256" key="1">
    <source>
        <dbReference type="SAM" id="MobiDB-lite"/>
    </source>
</evidence>
<name>A0A2N5CYG3_9CAUL</name>
<reference evidence="2 3" key="1">
    <citation type="submission" date="2017-12" db="EMBL/GenBank/DDBJ databases">
        <title>The genome sequence of Caulobacter sp. 410.</title>
        <authorList>
            <person name="Gao J."/>
            <person name="Mao X."/>
            <person name="Sun J."/>
        </authorList>
    </citation>
    <scope>NUCLEOTIDE SEQUENCE [LARGE SCALE GENOMIC DNA]</scope>
    <source>
        <strain evidence="2 3">410</strain>
    </source>
</reference>
<dbReference type="PROSITE" id="PS51257">
    <property type="entry name" value="PROKAR_LIPOPROTEIN"/>
    <property type="match status" value="1"/>
</dbReference>
<keyword evidence="3" id="KW-1185">Reference proteome</keyword>
<gene>
    <name evidence="2" type="ORF">SGCZBJ_24710</name>
</gene>
<feature type="region of interest" description="Disordered" evidence="1">
    <location>
        <begin position="105"/>
        <end position="127"/>
    </location>
</feature>